<evidence type="ECO:0000256" key="1">
    <source>
        <dbReference type="SAM" id="MobiDB-lite"/>
    </source>
</evidence>
<proteinExistence type="predicted"/>
<feature type="transmembrane region" description="Helical" evidence="2">
    <location>
        <begin position="40"/>
        <end position="60"/>
    </location>
</feature>
<accession>A0A0W0F2B1</accession>
<evidence type="ECO:0000313" key="4">
    <source>
        <dbReference type="EMBL" id="KTB30462.1"/>
    </source>
</evidence>
<feature type="region of interest" description="Disordered" evidence="1">
    <location>
        <begin position="129"/>
        <end position="166"/>
    </location>
</feature>
<keyword evidence="2" id="KW-0812">Transmembrane</keyword>
<evidence type="ECO:0000256" key="2">
    <source>
        <dbReference type="SAM" id="Phobius"/>
    </source>
</evidence>
<evidence type="ECO:0000256" key="3">
    <source>
        <dbReference type="SAM" id="SignalP"/>
    </source>
</evidence>
<feature type="compositionally biased region" description="Low complexity" evidence="1">
    <location>
        <begin position="97"/>
        <end position="114"/>
    </location>
</feature>
<keyword evidence="2" id="KW-1133">Transmembrane helix</keyword>
<reference evidence="4 5" key="1">
    <citation type="submission" date="2015-12" db="EMBL/GenBank/DDBJ databases">
        <title>Draft genome sequence of Moniliophthora roreri, the causal agent of frosty pod rot of cacao.</title>
        <authorList>
            <person name="Aime M.C."/>
            <person name="Diaz-Valderrama J.R."/>
            <person name="Kijpornyongpan T."/>
            <person name="Phillips-Mora W."/>
        </authorList>
    </citation>
    <scope>NUCLEOTIDE SEQUENCE [LARGE SCALE GENOMIC DNA]</scope>
    <source>
        <strain evidence="4 5">MCA 2952</strain>
    </source>
</reference>
<feature type="signal peptide" evidence="3">
    <location>
        <begin position="1"/>
        <end position="24"/>
    </location>
</feature>
<comment type="caution">
    <text evidence="4">The sequence shown here is derived from an EMBL/GenBank/DDBJ whole genome shotgun (WGS) entry which is preliminary data.</text>
</comment>
<keyword evidence="3" id="KW-0732">Signal</keyword>
<evidence type="ECO:0000313" key="5">
    <source>
        <dbReference type="Proteomes" id="UP000054988"/>
    </source>
</evidence>
<feature type="chain" id="PRO_5006901381" evidence="3">
    <location>
        <begin position="25"/>
        <end position="166"/>
    </location>
</feature>
<dbReference type="EMBL" id="LATX01002383">
    <property type="protein sequence ID" value="KTB30462.1"/>
    <property type="molecule type" value="Genomic_DNA"/>
</dbReference>
<organism evidence="4 5">
    <name type="scientific">Moniliophthora roreri</name>
    <name type="common">Frosty pod rot fungus</name>
    <name type="synonym">Monilia roreri</name>
    <dbReference type="NCBI Taxonomy" id="221103"/>
    <lineage>
        <taxon>Eukaryota</taxon>
        <taxon>Fungi</taxon>
        <taxon>Dikarya</taxon>
        <taxon>Basidiomycota</taxon>
        <taxon>Agaricomycotina</taxon>
        <taxon>Agaricomycetes</taxon>
        <taxon>Agaricomycetidae</taxon>
        <taxon>Agaricales</taxon>
        <taxon>Marasmiineae</taxon>
        <taxon>Marasmiaceae</taxon>
        <taxon>Moniliophthora</taxon>
    </lineage>
</organism>
<feature type="region of interest" description="Disordered" evidence="1">
    <location>
        <begin position="93"/>
        <end position="115"/>
    </location>
</feature>
<protein>
    <submittedName>
        <fullName evidence="4">Uncharacterized protein</fullName>
    </submittedName>
</protein>
<dbReference type="AlphaFoldDB" id="A0A0W0F2B1"/>
<keyword evidence="2" id="KW-0472">Membrane</keyword>
<dbReference type="Proteomes" id="UP000054988">
    <property type="component" value="Unassembled WGS sequence"/>
</dbReference>
<name>A0A0W0F2B1_MONRR</name>
<gene>
    <name evidence="4" type="ORF">WG66_16924</name>
</gene>
<sequence>MTLFRRLAARLAFAVILYASTVQSACSSNQRNCTNSGLSVGAVIGIVAGLLVVYGAFWAVKGRSKEAERTATNGARTATNRNRTSTIGVRTTTNGIRTTSNGARTATTTRTSSTPVSMVGRAVNRVETDPTLPPYVARPEPAQLPPVGRIATPPPPPYTTNASNMV</sequence>